<dbReference type="Proteomes" id="UP001208131">
    <property type="component" value="Unassembled WGS sequence"/>
</dbReference>
<protein>
    <submittedName>
        <fullName evidence="2">ECF transporter S component</fullName>
    </submittedName>
</protein>
<dbReference type="GO" id="GO:0016020">
    <property type="term" value="C:membrane"/>
    <property type="evidence" value="ECO:0007669"/>
    <property type="project" value="InterPro"/>
</dbReference>
<proteinExistence type="predicted"/>
<dbReference type="Pfam" id="PF07155">
    <property type="entry name" value="ECF-ribofla_trS"/>
    <property type="match status" value="1"/>
</dbReference>
<keyword evidence="1" id="KW-1133">Transmembrane helix</keyword>
<feature type="transmembrane region" description="Helical" evidence="1">
    <location>
        <begin position="61"/>
        <end position="81"/>
    </location>
</feature>
<organism evidence="2 3">
    <name type="scientific">Hominimerdicola aceti</name>
    <dbReference type="NCBI Taxonomy" id="2981726"/>
    <lineage>
        <taxon>Bacteria</taxon>
        <taxon>Bacillati</taxon>
        <taxon>Bacillota</taxon>
        <taxon>Clostridia</taxon>
        <taxon>Eubacteriales</taxon>
        <taxon>Oscillospiraceae</taxon>
        <taxon>Hominimerdicola</taxon>
    </lineage>
</organism>
<feature type="transmembrane region" description="Helical" evidence="1">
    <location>
        <begin position="124"/>
        <end position="142"/>
    </location>
</feature>
<keyword evidence="1" id="KW-0472">Membrane</keyword>
<evidence type="ECO:0000313" key="2">
    <source>
        <dbReference type="EMBL" id="MCU6705548.1"/>
    </source>
</evidence>
<reference evidence="2 3" key="1">
    <citation type="journal article" date="2021" name="ISME Commun">
        <title>Automated analysis of genomic sequences facilitates high-throughput and comprehensive description of bacteria.</title>
        <authorList>
            <person name="Hitch T.C.A."/>
        </authorList>
    </citation>
    <scope>NUCLEOTIDE SEQUENCE [LARGE SCALE GENOMIC DNA]</scope>
    <source>
        <strain evidence="2 3">Sanger_31</strain>
    </source>
</reference>
<keyword evidence="3" id="KW-1185">Reference proteome</keyword>
<feature type="transmembrane region" description="Helical" evidence="1">
    <location>
        <begin position="183"/>
        <end position="209"/>
    </location>
</feature>
<feature type="transmembrane region" description="Helical" evidence="1">
    <location>
        <begin position="6"/>
        <end position="24"/>
    </location>
</feature>
<dbReference type="Gene3D" id="1.10.1760.20">
    <property type="match status" value="1"/>
</dbReference>
<keyword evidence="1" id="KW-0812">Transmembrane</keyword>
<dbReference type="RefSeq" id="WP_267300861.1">
    <property type="nucleotide sequence ID" value="NZ_JAOQJZ010000005.1"/>
</dbReference>
<feature type="transmembrane region" description="Helical" evidence="1">
    <location>
        <begin position="151"/>
        <end position="171"/>
    </location>
</feature>
<dbReference type="InterPro" id="IPR009825">
    <property type="entry name" value="ECF_substrate-spec-like"/>
</dbReference>
<accession>A0AAE3IFY1</accession>
<gene>
    <name evidence="2" type="ORF">OCV57_06365</name>
</gene>
<dbReference type="AlphaFoldDB" id="A0AAE3IFY1"/>
<evidence type="ECO:0000256" key="1">
    <source>
        <dbReference type="SAM" id="Phobius"/>
    </source>
</evidence>
<evidence type="ECO:0000313" key="3">
    <source>
        <dbReference type="Proteomes" id="UP001208131"/>
    </source>
</evidence>
<comment type="caution">
    <text evidence="2">The sequence shown here is derived from an EMBL/GenBank/DDBJ whole genome shotgun (WGS) entry which is preliminary data.</text>
</comment>
<name>A0AAE3IFY1_9FIRM</name>
<dbReference type="EMBL" id="JAOQJZ010000005">
    <property type="protein sequence ID" value="MCU6705548.1"/>
    <property type="molecule type" value="Genomic_DNA"/>
</dbReference>
<feature type="transmembrane region" description="Helical" evidence="1">
    <location>
        <begin position="31"/>
        <end position="49"/>
    </location>
</feature>
<sequence>MSSKKLVSGLIYLLVIPLVCFGGIMFFRERFYSFVTAALAILTVAGYFLHFEKKHSDSTQLVIIAAMTALSIFGRIVFSFLPGFKPCTAIVIITALYMGRESGFMTGAMTALISNFYFGQGAWTPFQMLVWGLTGYFAGMLADKLIKSKPLLVTFGIISGTAFSLIMDLWSCLWADNAFILSRYLALVGSSAFFTLIYAVSNVFFLLVLSKPFGRIFKRLDKKYGLKN</sequence>